<feature type="chain" id="PRO_5038465522" evidence="2">
    <location>
        <begin position="22"/>
        <end position="361"/>
    </location>
</feature>
<dbReference type="EMBL" id="LS483476">
    <property type="protein sequence ID" value="SQI55767.1"/>
    <property type="molecule type" value="Genomic_DNA"/>
</dbReference>
<feature type="region of interest" description="Disordered" evidence="1">
    <location>
        <begin position="32"/>
        <end position="70"/>
    </location>
</feature>
<feature type="compositionally biased region" description="Basic and acidic residues" evidence="1">
    <location>
        <begin position="57"/>
        <end position="68"/>
    </location>
</feature>
<dbReference type="SMART" id="SM00909">
    <property type="entry name" value="Germane"/>
    <property type="match status" value="2"/>
</dbReference>
<dbReference type="Proteomes" id="UP000249134">
    <property type="component" value="Chromosome 1"/>
</dbReference>
<evidence type="ECO:0000259" key="3">
    <source>
        <dbReference type="SMART" id="SM00909"/>
    </source>
</evidence>
<dbReference type="RefSeq" id="WP_066137130.1">
    <property type="nucleotide sequence ID" value="NZ_CBCSGM010000001.1"/>
</dbReference>
<dbReference type="InterPro" id="IPR019606">
    <property type="entry name" value="GerMN"/>
</dbReference>
<feature type="compositionally biased region" description="Basic and acidic residues" evidence="1">
    <location>
        <begin position="32"/>
        <end position="45"/>
    </location>
</feature>
<accession>A0A2X4VU53</accession>
<proteinExistence type="predicted"/>
<feature type="signal peptide" evidence="2">
    <location>
        <begin position="1"/>
        <end position="21"/>
    </location>
</feature>
<evidence type="ECO:0000313" key="4">
    <source>
        <dbReference type="EMBL" id="SQI55767.1"/>
    </source>
</evidence>
<dbReference type="KEGG" id="blen:NCTC4824_01513"/>
<feature type="domain" description="GerMN" evidence="3">
    <location>
        <begin position="250"/>
        <end position="341"/>
    </location>
</feature>
<name>A0A2X4VU53_LEDLE</name>
<keyword evidence="5" id="KW-1185">Reference proteome</keyword>
<dbReference type="Pfam" id="PF10646">
    <property type="entry name" value="Germane"/>
    <property type="match status" value="2"/>
</dbReference>
<dbReference type="PROSITE" id="PS51257">
    <property type="entry name" value="PROKAR_LIPOPROTEIN"/>
    <property type="match status" value="1"/>
</dbReference>
<feature type="compositionally biased region" description="Acidic residues" evidence="1">
    <location>
        <begin position="46"/>
        <end position="56"/>
    </location>
</feature>
<gene>
    <name evidence="4" type="primary">gerM</name>
    <name evidence="4" type="ORF">NCTC4824_01513</name>
</gene>
<dbReference type="STRING" id="1348624.GCA_001591545_00600"/>
<reference evidence="4 5" key="1">
    <citation type="submission" date="2018-06" db="EMBL/GenBank/DDBJ databases">
        <authorList>
            <consortium name="Pathogen Informatics"/>
            <person name="Doyle S."/>
        </authorList>
    </citation>
    <scope>NUCLEOTIDE SEQUENCE [LARGE SCALE GENOMIC DNA]</scope>
    <source>
        <strain evidence="4 5">NCTC4824</strain>
    </source>
</reference>
<evidence type="ECO:0000256" key="2">
    <source>
        <dbReference type="SAM" id="SignalP"/>
    </source>
</evidence>
<dbReference type="AlphaFoldDB" id="A0A2X4VU53"/>
<evidence type="ECO:0000313" key="5">
    <source>
        <dbReference type="Proteomes" id="UP000249134"/>
    </source>
</evidence>
<sequence>MVKRTYVAATAIILASSIFSAGCGLIGKNKEKVDPPTEVSHLKEGEELDTSLETETEIEKETTGKEESSETMMTDLYLIDRNDLVVSQTLSLPKTESRAKQALEHLVAEGPVTDILPNGFRTVLPAGTEIDVDIKDGKAVVDFSEEFTKYQAKDEQKILQAVTWTLTQFESVDSVELRVNGHQLKEMPVNGTPISEDGLSRADGINNEQMDVADITNSRPLTLYYLAQAAEDYYYVPVTKRVSNTNSDDLAAVVNELIEGPVMQTALLSGLELIDDVKLLDAPKVDDGVVTLNFNEAVLGNSEENVIADEVLQSLVLSLTEQQDVESVSIMVNGKAELVKENGEALTAPVTRPEKINAGSF</sequence>
<evidence type="ECO:0000256" key="1">
    <source>
        <dbReference type="SAM" id="MobiDB-lite"/>
    </source>
</evidence>
<protein>
    <submittedName>
        <fullName evidence="4">Germination and sporulation lytic protein</fullName>
    </submittedName>
</protein>
<feature type="domain" description="GerMN" evidence="3">
    <location>
        <begin position="99"/>
        <end position="188"/>
    </location>
</feature>
<organism evidence="4 5">
    <name type="scientific">Lederbergia lenta</name>
    <name type="common">Bacillus lentus</name>
    <dbReference type="NCBI Taxonomy" id="1467"/>
    <lineage>
        <taxon>Bacteria</taxon>
        <taxon>Bacillati</taxon>
        <taxon>Bacillota</taxon>
        <taxon>Bacilli</taxon>
        <taxon>Bacillales</taxon>
        <taxon>Bacillaceae</taxon>
        <taxon>Lederbergia</taxon>
    </lineage>
</organism>
<keyword evidence="2" id="KW-0732">Signal</keyword>